<organism evidence="1 2">
    <name type="scientific">Elliptochloris bilobata</name>
    <dbReference type="NCBI Taxonomy" id="381761"/>
    <lineage>
        <taxon>Eukaryota</taxon>
        <taxon>Viridiplantae</taxon>
        <taxon>Chlorophyta</taxon>
        <taxon>core chlorophytes</taxon>
        <taxon>Trebouxiophyceae</taxon>
        <taxon>Trebouxiophyceae incertae sedis</taxon>
        <taxon>Elliptochloris clade</taxon>
        <taxon>Elliptochloris</taxon>
    </lineage>
</organism>
<protein>
    <submittedName>
        <fullName evidence="1">Uncharacterized protein</fullName>
    </submittedName>
</protein>
<accession>A0AAW1RYH5</accession>
<evidence type="ECO:0000313" key="2">
    <source>
        <dbReference type="Proteomes" id="UP001445335"/>
    </source>
</evidence>
<sequence>MLALRQLLRRSVHPQRACHTGIATPVTSVADAVRTRDLQALDLSCSQDLLCRNLVCEKGFTDLRSLQVLDLSANEPLLAPPFSPADLPQLVELHTAA</sequence>
<comment type="caution">
    <text evidence="1">The sequence shown here is derived from an EMBL/GenBank/DDBJ whole genome shotgun (WGS) entry which is preliminary data.</text>
</comment>
<gene>
    <name evidence="1" type="ORF">WJX81_007508</name>
</gene>
<dbReference type="Proteomes" id="UP001445335">
    <property type="component" value="Unassembled WGS sequence"/>
</dbReference>
<reference evidence="1 2" key="1">
    <citation type="journal article" date="2024" name="Nat. Commun.">
        <title>Phylogenomics reveals the evolutionary origins of lichenization in chlorophyte algae.</title>
        <authorList>
            <person name="Puginier C."/>
            <person name="Libourel C."/>
            <person name="Otte J."/>
            <person name="Skaloud P."/>
            <person name="Haon M."/>
            <person name="Grisel S."/>
            <person name="Petersen M."/>
            <person name="Berrin J.G."/>
            <person name="Delaux P.M."/>
            <person name="Dal Grande F."/>
            <person name="Keller J."/>
        </authorList>
    </citation>
    <scope>NUCLEOTIDE SEQUENCE [LARGE SCALE GENOMIC DNA]</scope>
    <source>
        <strain evidence="1 2">SAG 245.80</strain>
    </source>
</reference>
<dbReference type="EMBL" id="JALJOU010000019">
    <property type="protein sequence ID" value="KAK9838367.1"/>
    <property type="molecule type" value="Genomic_DNA"/>
</dbReference>
<name>A0AAW1RYH5_9CHLO</name>
<dbReference type="AlphaFoldDB" id="A0AAW1RYH5"/>
<evidence type="ECO:0000313" key="1">
    <source>
        <dbReference type="EMBL" id="KAK9838367.1"/>
    </source>
</evidence>
<keyword evidence="2" id="KW-1185">Reference proteome</keyword>
<proteinExistence type="predicted"/>